<comment type="subunit">
    <text evidence="6">Interacts with the iron-sulfur protein subunit within the SDH catalytic dimer.</text>
</comment>
<dbReference type="InterPro" id="IPR008381">
    <property type="entry name" value="SDHAF3/Sdh7"/>
</dbReference>
<keyword evidence="8" id="KW-1185">Reference proteome</keyword>
<evidence type="ECO:0000256" key="3">
    <source>
        <dbReference type="ARBA" id="ARBA00022946"/>
    </source>
</evidence>
<organism evidence="7 8">
    <name type="scientific">Powellomyces hirtus</name>
    <dbReference type="NCBI Taxonomy" id="109895"/>
    <lineage>
        <taxon>Eukaryota</taxon>
        <taxon>Fungi</taxon>
        <taxon>Fungi incertae sedis</taxon>
        <taxon>Chytridiomycota</taxon>
        <taxon>Chytridiomycota incertae sedis</taxon>
        <taxon>Chytridiomycetes</taxon>
        <taxon>Spizellomycetales</taxon>
        <taxon>Powellomycetaceae</taxon>
        <taxon>Powellomyces</taxon>
    </lineage>
</organism>
<dbReference type="GO" id="GO:0006105">
    <property type="term" value="P:succinate metabolic process"/>
    <property type="evidence" value="ECO:0007669"/>
    <property type="project" value="TreeGrafter"/>
</dbReference>
<keyword evidence="5 6" id="KW-0143">Chaperone</keyword>
<keyword evidence="4 6" id="KW-0496">Mitochondrion</keyword>
<accession>A0A507DTX4</accession>
<comment type="similarity">
    <text evidence="2 6">Belongs to the complex I LYR family. SDHAF3 subfamily.</text>
</comment>
<dbReference type="PANTHER" id="PTHR13137">
    <property type="entry name" value="DC11 ACN9 HOMOLOG"/>
    <property type="match status" value="1"/>
</dbReference>
<reference evidence="7 8" key="1">
    <citation type="journal article" date="2019" name="Sci. Rep.">
        <title>Comparative genomics of chytrid fungi reveal insights into the obligate biotrophic and pathogenic lifestyle of Synchytrium endobioticum.</title>
        <authorList>
            <person name="van de Vossenberg B.T.L.H."/>
            <person name="Warris S."/>
            <person name="Nguyen H.D.T."/>
            <person name="van Gent-Pelzer M.P.E."/>
            <person name="Joly D.L."/>
            <person name="van de Geest H.C."/>
            <person name="Bonants P.J.M."/>
            <person name="Smith D.S."/>
            <person name="Levesque C.A."/>
            <person name="van der Lee T.A.J."/>
        </authorList>
    </citation>
    <scope>NUCLEOTIDE SEQUENCE [LARGE SCALE GENOMIC DNA]</scope>
    <source>
        <strain evidence="7 8">CBS 809.83</strain>
    </source>
</reference>
<protein>
    <recommendedName>
        <fullName evidence="6">Succinate dehydrogenase assembly factor 3</fullName>
        <shortName evidence="6">SDH assembly factor 3</shortName>
        <shortName evidence="6">SDHAF3</shortName>
    </recommendedName>
</protein>
<evidence type="ECO:0000313" key="7">
    <source>
        <dbReference type="EMBL" id="TPX54921.1"/>
    </source>
</evidence>
<dbReference type="EMBL" id="QEAQ01000134">
    <property type="protein sequence ID" value="TPX54921.1"/>
    <property type="molecule type" value="Genomic_DNA"/>
</dbReference>
<evidence type="ECO:0000313" key="8">
    <source>
        <dbReference type="Proteomes" id="UP000318582"/>
    </source>
</evidence>
<proteinExistence type="inferred from homology"/>
<dbReference type="STRING" id="109895.A0A507DTX4"/>
<evidence type="ECO:0000256" key="6">
    <source>
        <dbReference type="RuleBase" id="RU368039"/>
    </source>
</evidence>
<dbReference type="GO" id="GO:0034553">
    <property type="term" value="P:mitochondrial respiratory chain complex II assembly"/>
    <property type="evidence" value="ECO:0007669"/>
    <property type="project" value="UniProtKB-UniRule"/>
</dbReference>
<dbReference type="AlphaFoldDB" id="A0A507DTX4"/>
<name>A0A507DTX4_9FUNG</name>
<gene>
    <name evidence="7" type="ORF">PhCBS80983_g05694</name>
</gene>
<comment type="function">
    <text evidence="6">Plays an essential role in the assembly of succinate dehydrogenase (SDH), an enzyme complex (also referred to as respiratory complex II) that is a component of both the tricarboxylic acid (TCA) cycle and the mitochondrial electron transport chain, and which couples the oxidation of succinate to fumarate with the reduction of ubiquinone (coenzyme Q) to ubiquinol. Promotes maturation of the iron-sulfur protein subunit of the SDH catalytic dimer, protecting it from the deleterious effects of oxidants. May act together with SDHAF1.</text>
</comment>
<keyword evidence="3" id="KW-0809">Transit peptide</keyword>
<comment type="subcellular location">
    <subcellularLocation>
        <location evidence="1 6">Mitochondrion matrix</location>
    </subcellularLocation>
</comment>
<dbReference type="GO" id="GO:0005759">
    <property type="term" value="C:mitochondrial matrix"/>
    <property type="evidence" value="ECO:0007669"/>
    <property type="project" value="UniProtKB-SubCell"/>
</dbReference>
<dbReference type="Pfam" id="PF13233">
    <property type="entry name" value="Complex1_LYR_2"/>
    <property type="match status" value="1"/>
</dbReference>
<dbReference type="CDD" id="cd20270">
    <property type="entry name" value="Complex1_LYR_SDHAF3_LYRM10"/>
    <property type="match status" value="1"/>
</dbReference>
<evidence type="ECO:0000256" key="1">
    <source>
        <dbReference type="ARBA" id="ARBA00004305"/>
    </source>
</evidence>
<dbReference type="Proteomes" id="UP000318582">
    <property type="component" value="Unassembled WGS sequence"/>
</dbReference>
<sequence length="117" mass="13128">MSRTTASSLPPVLQLYKSIRRLHKRLPPALRAVGNNYVKDEFARHRKAEPAFLAGFISEWTVYRDTLLQQVASSPFEGPAAATQIGKRLEMHQLDALNHQQLGQLHALREAAKGKKS</sequence>
<dbReference type="PANTHER" id="PTHR13137:SF6">
    <property type="entry name" value="SUCCINATE DEHYDROGENASE ASSEMBLY FACTOR 3, MITOCHONDRIAL"/>
    <property type="match status" value="1"/>
</dbReference>
<dbReference type="GO" id="GO:0005758">
    <property type="term" value="C:mitochondrial intermembrane space"/>
    <property type="evidence" value="ECO:0007669"/>
    <property type="project" value="TreeGrafter"/>
</dbReference>
<evidence type="ECO:0000256" key="2">
    <source>
        <dbReference type="ARBA" id="ARBA00006020"/>
    </source>
</evidence>
<evidence type="ECO:0000256" key="4">
    <source>
        <dbReference type="ARBA" id="ARBA00023128"/>
    </source>
</evidence>
<evidence type="ECO:0000256" key="5">
    <source>
        <dbReference type="ARBA" id="ARBA00023186"/>
    </source>
</evidence>
<comment type="caution">
    <text evidence="7">The sequence shown here is derived from an EMBL/GenBank/DDBJ whole genome shotgun (WGS) entry which is preliminary data.</text>
</comment>